<proteinExistence type="predicted"/>
<accession>A0A0F9GX50</accession>
<protein>
    <submittedName>
        <fullName evidence="1">Uncharacterized protein</fullName>
    </submittedName>
</protein>
<evidence type="ECO:0000313" key="1">
    <source>
        <dbReference type="EMBL" id="KKM03319.1"/>
    </source>
</evidence>
<name>A0A0F9GX50_9ZZZZ</name>
<reference evidence="1" key="1">
    <citation type="journal article" date="2015" name="Nature">
        <title>Complex archaea that bridge the gap between prokaryotes and eukaryotes.</title>
        <authorList>
            <person name="Spang A."/>
            <person name="Saw J.H."/>
            <person name="Jorgensen S.L."/>
            <person name="Zaremba-Niedzwiedzka K."/>
            <person name="Martijn J."/>
            <person name="Lind A.E."/>
            <person name="van Eijk R."/>
            <person name="Schleper C."/>
            <person name="Guy L."/>
            <person name="Ettema T.J."/>
        </authorList>
    </citation>
    <scope>NUCLEOTIDE SEQUENCE</scope>
</reference>
<organism evidence="1">
    <name type="scientific">marine sediment metagenome</name>
    <dbReference type="NCBI Taxonomy" id="412755"/>
    <lineage>
        <taxon>unclassified sequences</taxon>
        <taxon>metagenomes</taxon>
        <taxon>ecological metagenomes</taxon>
    </lineage>
</organism>
<sequence length="37" mass="4127">PNNAPLILLRVLNERMADPLNLVNFALLTSLKPPVMQ</sequence>
<dbReference type="AlphaFoldDB" id="A0A0F9GX50"/>
<gene>
    <name evidence="1" type="ORF">LCGC14_1775670</name>
</gene>
<feature type="non-terminal residue" evidence="1">
    <location>
        <position position="1"/>
    </location>
</feature>
<comment type="caution">
    <text evidence="1">The sequence shown here is derived from an EMBL/GenBank/DDBJ whole genome shotgun (WGS) entry which is preliminary data.</text>
</comment>
<dbReference type="EMBL" id="LAZR01016712">
    <property type="protein sequence ID" value="KKM03319.1"/>
    <property type="molecule type" value="Genomic_DNA"/>
</dbReference>